<dbReference type="InterPro" id="IPR035542">
    <property type="entry name" value="CRIP"/>
</dbReference>
<feature type="compositionally biased region" description="Basic and acidic residues" evidence="10">
    <location>
        <begin position="307"/>
        <end position="351"/>
    </location>
</feature>
<feature type="compositionally biased region" description="Basic and acidic residues" evidence="10">
    <location>
        <begin position="405"/>
        <end position="437"/>
    </location>
</feature>
<feature type="domain" description="RRM" evidence="12">
    <location>
        <begin position="172"/>
        <end position="250"/>
    </location>
</feature>
<dbReference type="PANTHER" id="PTHR45843">
    <property type="entry name" value="PEPTIDYL-PROLYL CIS-TRANS ISOMERASE-LIKE 4"/>
    <property type="match status" value="1"/>
</dbReference>
<dbReference type="Proteomes" id="UP000792457">
    <property type="component" value="Unassembled WGS sequence"/>
</dbReference>
<evidence type="ECO:0000259" key="11">
    <source>
        <dbReference type="PROSITE" id="PS50072"/>
    </source>
</evidence>
<keyword evidence="7 9" id="KW-0539">Nucleus</keyword>
<dbReference type="InterPro" id="IPR029000">
    <property type="entry name" value="Cyclophilin-like_dom_sf"/>
</dbReference>
<name>A0A8K0JYN4_LADFU</name>
<dbReference type="GO" id="GO:0003755">
    <property type="term" value="F:peptidyl-prolyl cis-trans isomerase activity"/>
    <property type="evidence" value="ECO:0007669"/>
    <property type="project" value="UniProtKB-UniRule"/>
</dbReference>
<gene>
    <name evidence="13" type="ORF">J437_LFUL000041</name>
</gene>
<protein>
    <recommendedName>
        <fullName evidence="9">Peptidyl-prolyl cis-trans isomerase</fullName>
        <shortName evidence="9">PPIase</shortName>
        <ecNumber evidence="9">5.2.1.8</ecNumber>
    </recommendedName>
</protein>
<dbReference type="InterPro" id="IPR000504">
    <property type="entry name" value="RRM_dom"/>
</dbReference>
<dbReference type="GO" id="GO:0005634">
    <property type="term" value="C:nucleus"/>
    <property type="evidence" value="ECO:0007669"/>
    <property type="project" value="UniProtKB-SubCell"/>
</dbReference>
<dbReference type="PANTHER" id="PTHR45843:SF1">
    <property type="entry name" value="PEPTIDYL-PROLYL CIS-TRANS ISOMERASE-LIKE 4"/>
    <property type="match status" value="1"/>
</dbReference>
<evidence type="ECO:0000256" key="10">
    <source>
        <dbReference type="SAM" id="MobiDB-lite"/>
    </source>
</evidence>
<proteinExistence type="inferred from homology"/>
<evidence type="ECO:0000256" key="1">
    <source>
        <dbReference type="ARBA" id="ARBA00000971"/>
    </source>
</evidence>
<dbReference type="GO" id="GO:0003723">
    <property type="term" value="F:RNA binding"/>
    <property type="evidence" value="ECO:0007669"/>
    <property type="project" value="UniProtKB-UniRule"/>
</dbReference>
<dbReference type="Pfam" id="PF00076">
    <property type="entry name" value="RRM_1"/>
    <property type="match status" value="1"/>
</dbReference>
<keyword evidence="14" id="KW-1185">Reference proteome</keyword>
<keyword evidence="4 8" id="KW-0694">RNA-binding</keyword>
<evidence type="ECO:0000256" key="4">
    <source>
        <dbReference type="ARBA" id="ARBA00022884"/>
    </source>
</evidence>
<dbReference type="EMBL" id="KZ308222">
    <property type="protein sequence ID" value="KAG8225062.1"/>
    <property type="molecule type" value="Genomic_DNA"/>
</dbReference>
<feature type="domain" description="PPIase cyclophilin-type" evidence="11">
    <location>
        <begin position="1"/>
        <end position="93"/>
    </location>
</feature>
<comment type="function">
    <text evidence="2 9">PPIases accelerate the folding of proteins. It catalyzes the cis-trans isomerization of proline imidic peptide bonds in oligopeptides.</text>
</comment>
<feature type="compositionally biased region" description="Basic residues" evidence="10">
    <location>
        <begin position="289"/>
        <end position="306"/>
    </location>
</feature>
<dbReference type="InterPro" id="IPR035979">
    <property type="entry name" value="RBD_domain_sf"/>
</dbReference>
<dbReference type="SUPFAM" id="SSF50891">
    <property type="entry name" value="Cyclophilin-like"/>
    <property type="match status" value="1"/>
</dbReference>
<dbReference type="InterPro" id="IPR002130">
    <property type="entry name" value="Cyclophilin-type_PPIase_dom"/>
</dbReference>
<evidence type="ECO:0000256" key="2">
    <source>
        <dbReference type="ARBA" id="ARBA00002388"/>
    </source>
</evidence>
<evidence type="ECO:0000256" key="8">
    <source>
        <dbReference type="PROSITE-ProRule" id="PRU00176"/>
    </source>
</evidence>
<comment type="similarity">
    <text evidence="9">Belongs to the cyclophilin-type PPIase family. PPIL4 subfamily.</text>
</comment>
<reference evidence="13" key="1">
    <citation type="submission" date="2013-04" db="EMBL/GenBank/DDBJ databases">
        <authorList>
            <person name="Qu J."/>
            <person name="Murali S.C."/>
            <person name="Bandaranaike D."/>
            <person name="Bellair M."/>
            <person name="Blankenburg K."/>
            <person name="Chao H."/>
            <person name="Dinh H."/>
            <person name="Doddapaneni H."/>
            <person name="Downs B."/>
            <person name="Dugan-Rocha S."/>
            <person name="Elkadiri S."/>
            <person name="Gnanaolivu R.D."/>
            <person name="Hernandez B."/>
            <person name="Javaid M."/>
            <person name="Jayaseelan J.C."/>
            <person name="Lee S."/>
            <person name="Li M."/>
            <person name="Ming W."/>
            <person name="Munidasa M."/>
            <person name="Muniz J."/>
            <person name="Nguyen L."/>
            <person name="Ongeri F."/>
            <person name="Osuji N."/>
            <person name="Pu L.-L."/>
            <person name="Puazo M."/>
            <person name="Qu C."/>
            <person name="Quiroz J."/>
            <person name="Raj R."/>
            <person name="Weissenberger G."/>
            <person name="Xin Y."/>
            <person name="Zou X."/>
            <person name="Han Y."/>
            <person name="Richards S."/>
            <person name="Worley K."/>
            <person name="Muzny D."/>
            <person name="Gibbs R."/>
        </authorList>
    </citation>
    <scope>NUCLEOTIDE SEQUENCE</scope>
    <source>
        <strain evidence="13">Sampled in the wild</strain>
    </source>
</reference>
<dbReference type="OrthoDB" id="2083at2759"/>
<feature type="region of interest" description="Disordered" evidence="10">
    <location>
        <begin position="289"/>
        <end position="351"/>
    </location>
</feature>
<keyword evidence="6 9" id="KW-0413">Isomerase</keyword>
<evidence type="ECO:0000313" key="14">
    <source>
        <dbReference type="Proteomes" id="UP000792457"/>
    </source>
</evidence>
<evidence type="ECO:0000259" key="12">
    <source>
        <dbReference type="PROSITE" id="PS50102"/>
    </source>
</evidence>
<accession>A0A8K0JYN4</accession>
<dbReference type="Gene3D" id="2.40.100.10">
    <property type="entry name" value="Cyclophilin-like"/>
    <property type="match status" value="1"/>
</dbReference>
<comment type="catalytic activity">
    <reaction evidence="1 9">
        <text>[protein]-peptidylproline (omega=180) = [protein]-peptidylproline (omega=0)</text>
        <dbReference type="Rhea" id="RHEA:16237"/>
        <dbReference type="Rhea" id="RHEA-COMP:10747"/>
        <dbReference type="Rhea" id="RHEA-COMP:10748"/>
        <dbReference type="ChEBI" id="CHEBI:83833"/>
        <dbReference type="ChEBI" id="CHEBI:83834"/>
        <dbReference type="EC" id="5.2.1.8"/>
    </reaction>
</comment>
<organism evidence="13 14">
    <name type="scientific">Ladona fulva</name>
    <name type="common">Scarce chaser dragonfly</name>
    <name type="synonym">Libellula fulva</name>
    <dbReference type="NCBI Taxonomy" id="123851"/>
    <lineage>
        <taxon>Eukaryota</taxon>
        <taxon>Metazoa</taxon>
        <taxon>Ecdysozoa</taxon>
        <taxon>Arthropoda</taxon>
        <taxon>Hexapoda</taxon>
        <taxon>Insecta</taxon>
        <taxon>Pterygota</taxon>
        <taxon>Palaeoptera</taxon>
        <taxon>Odonata</taxon>
        <taxon>Epiprocta</taxon>
        <taxon>Anisoptera</taxon>
        <taxon>Libelluloidea</taxon>
        <taxon>Libellulidae</taxon>
        <taxon>Ladona</taxon>
    </lineage>
</organism>
<dbReference type="EC" id="5.2.1.8" evidence="9"/>
<dbReference type="SUPFAM" id="SSF54928">
    <property type="entry name" value="RNA-binding domain, RBD"/>
    <property type="match status" value="1"/>
</dbReference>
<evidence type="ECO:0000256" key="5">
    <source>
        <dbReference type="ARBA" id="ARBA00023110"/>
    </source>
</evidence>
<evidence type="ECO:0000256" key="3">
    <source>
        <dbReference type="ARBA" id="ARBA00004123"/>
    </source>
</evidence>
<comment type="caution">
    <text evidence="13">The sequence shown here is derived from an EMBL/GenBank/DDBJ whole genome shotgun (WGS) entry which is preliminary data.</text>
</comment>
<evidence type="ECO:0000256" key="6">
    <source>
        <dbReference type="ARBA" id="ARBA00023235"/>
    </source>
</evidence>
<dbReference type="PROSITE" id="PS50072">
    <property type="entry name" value="CSA_PPIASE_2"/>
    <property type="match status" value="1"/>
</dbReference>
<dbReference type="SMART" id="SM00360">
    <property type="entry name" value="RRM"/>
    <property type="match status" value="1"/>
</dbReference>
<evidence type="ECO:0000256" key="9">
    <source>
        <dbReference type="RuleBase" id="RU365081"/>
    </source>
</evidence>
<dbReference type="InterPro" id="IPR012677">
    <property type="entry name" value="Nucleotide-bd_a/b_plait_sf"/>
</dbReference>
<feature type="region of interest" description="Disordered" evidence="10">
    <location>
        <begin position="405"/>
        <end position="503"/>
    </location>
</feature>
<dbReference type="PRINTS" id="PR00153">
    <property type="entry name" value="CSAPPISMRASE"/>
</dbReference>
<reference evidence="13" key="2">
    <citation type="submission" date="2017-10" db="EMBL/GenBank/DDBJ databases">
        <title>Ladona fulva Genome sequencing and assembly.</title>
        <authorList>
            <person name="Murali S."/>
            <person name="Richards S."/>
            <person name="Bandaranaike D."/>
            <person name="Bellair M."/>
            <person name="Blankenburg K."/>
            <person name="Chao H."/>
            <person name="Dinh H."/>
            <person name="Doddapaneni H."/>
            <person name="Dugan-Rocha S."/>
            <person name="Elkadiri S."/>
            <person name="Gnanaolivu R."/>
            <person name="Hernandez B."/>
            <person name="Skinner E."/>
            <person name="Javaid M."/>
            <person name="Lee S."/>
            <person name="Li M."/>
            <person name="Ming W."/>
            <person name="Munidasa M."/>
            <person name="Muniz J."/>
            <person name="Nguyen L."/>
            <person name="Hughes D."/>
            <person name="Osuji N."/>
            <person name="Pu L.-L."/>
            <person name="Puazo M."/>
            <person name="Qu C."/>
            <person name="Quiroz J."/>
            <person name="Raj R."/>
            <person name="Weissenberger G."/>
            <person name="Xin Y."/>
            <person name="Zou X."/>
            <person name="Han Y."/>
            <person name="Worley K."/>
            <person name="Muzny D."/>
            <person name="Gibbs R."/>
        </authorList>
    </citation>
    <scope>NUCLEOTIDE SEQUENCE</scope>
    <source>
        <strain evidence="13">Sampled in the wild</strain>
    </source>
</reference>
<comment type="subcellular location">
    <subcellularLocation>
        <location evidence="3 9">Nucleus</location>
    </subcellularLocation>
</comment>
<evidence type="ECO:0000256" key="7">
    <source>
        <dbReference type="ARBA" id="ARBA00023242"/>
    </source>
</evidence>
<dbReference type="CDD" id="cd12235">
    <property type="entry name" value="RRM_PPIL4"/>
    <property type="match status" value="1"/>
</dbReference>
<keyword evidence="5 9" id="KW-0697">Rotamase</keyword>
<feature type="compositionally biased region" description="Basic residues" evidence="10">
    <location>
        <begin position="455"/>
        <end position="464"/>
    </location>
</feature>
<dbReference type="Gene3D" id="3.30.70.330">
    <property type="match status" value="1"/>
</dbReference>
<sequence length="503" mass="58546">MINGEEAKYYKAETRPKIKHARTGLISMVNCGNNMVGSQFFFTLGADLHSLDGEHCVFGEVTEGAEVLIQLNEVICDEKHHPFRDIRITHIVILEDPFDDPPNLVFPDFSPEPTKERLMNGRIAPDEEIDDTKGKTLEAIEEMVLKREAQTRATILEIVGDIPYAEIAPPENVLFVCKLNPVTTDEDLKVIFGRFGTIKSCELIRDKTTGDSRQYAFIEFEDKKACEDAYFKMDNTLIDDRRIHVDFSQSVAKIRWRGKGIGVDYFPDASQKGSQSRVYKDSDFFRKELKKTKQKRSRSRSPHSRKNHDDRHSEKWEKYNHKDKHRESSSRLYKKSKDSSNGKIKNYDDRSKGVESLVQLNSEHSQDLINDNNNKWDGRRRLDGKDYNHHGRSYVLDNLEVETSRSREKRHCDFERSEKQDGDADEKYRTSKVDKHSKNSKPLHFKSEWDNKGGSKSKKIHGKSFRYDKRKDGKNDTSRYRNPDKSQRESRKLQRGLISFQQK</sequence>
<dbReference type="PROSITE" id="PS50102">
    <property type="entry name" value="RRM"/>
    <property type="match status" value="1"/>
</dbReference>
<dbReference type="FunFam" id="3.30.70.330:FF:000287">
    <property type="entry name" value="Peptidyl-prolyl cis-trans isomerase"/>
    <property type="match status" value="1"/>
</dbReference>
<dbReference type="AlphaFoldDB" id="A0A8K0JYN4"/>
<dbReference type="Pfam" id="PF00160">
    <property type="entry name" value="Pro_isomerase"/>
    <property type="match status" value="1"/>
</dbReference>
<feature type="compositionally biased region" description="Basic and acidic residues" evidence="10">
    <location>
        <begin position="465"/>
        <end position="492"/>
    </location>
</feature>
<evidence type="ECO:0000313" key="13">
    <source>
        <dbReference type="EMBL" id="KAG8225062.1"/>
    </source>
</evidence>